<dbReference type="InterPro" id="IPR015813">
    <property type="entry name" value="Pyrv/PenolPyrv_kinase-like_dom"/>
</dbReference>
<dbReference type="GO" id="GO:0015977">
    <property type="term" value="P:carbon fixation"/>
    <property type="evidence" value="ECO:0007669"/>
    <property type="project" value="InterPro"/>
</dbReference>
<dbReference type="PANTHER" id="PTHR30523:SF6">
    <property type="entry name" value="PHOSPHOENOLPYRUVATE CARBOXYLASE"/>
    <property type="match status" value="1"/>
</dbReference>
<dbReference type="GO" id="GO:0005829">
    <property type="term" value="C:cytosol"/>
    <property type="evidence" value="ECO:0007669"/>
    <property type="project" value="TreeGrafter"/>
</dbReference>
<protein>
    <submittedName>
        <fullName evidence="2">Phosphoenolpyruvate carboxylase</fullName>
        <ecNumber evidence="2">4.1.1.31</ecNumber>
    </submittedName>
</protein>
<proteinExistence type="predicted"/>
<sequence length="702" mass="77741">MDTRDIDRDVSLRIDIRLLGDLLGETLVRQEGPELLALVERVRVFTKQIRGTDDSPANPDAAADLTDLLADLDIETTMSLVRAFTVFFYLANVAEQSHRLDEETQRGASGAGELERVVNAIIESDRFALPDLQRTLEGLDMRPVFTAHPTEAARRSILSKTTAIADLLSERSDPRLSDADGARIVRRIAELIDLIWQTNELRDTRPTPVDEARSAIYYFDEIFSEVAGDLFDDFAHQMSRLGVSYPPTLAPISFGTWVGGDRDGNPNVTPGVTFEVLELQHDRALRELTEAVEKLAAVLSSSEFITDISDELARSLVEDAATLPETARIFRKLSHGEPYRQKCGFIHQRLRNTRQRIAADGTHQPGVDYRGADELITDLQLIYDSLAAHHGTLIAEGVVARLMRRASAFGFHLATMDIREHADRHRALITHLFDRIGIADFDQMTAPDRLRLLTDELAGARPLSTLATALPDDLARTLDTFHTVRRALKRFGPDIIESYIISETAGADDVLIAAILARDAGLVDLTADVASIGFVPLFETIDEVREAHLTMDQLLSSEPYRQLVRLRGDRQEVMLGYSDSNKHGGITTSQWELYRCSRRLRDVANEHGVELVLFHGRGGTVGRGGGPTGEAIMAQPWGTIQGRIKITEQGEVIADKYGLPQLAADNMELALAATLEATVFHQSSRKTATVLARWDAAMSEIS</sequence>
<reference evidence="2" key="1">
    <citation type="submission" date="2018-06" db="EMBL/GenBank/DDBJ databases">
        <authorList>
            <person name="Zhirakovskaya E."/>
        </authorList>
    </citation>
    <scope>NUCLEOTIDE SEQUENCE</scope>
</reference>
<dbReference type="PROSITE" id="PS00781">
    <property type="entry name" value="PEPCASE_1"/>
    <property type="match status" value="1"/>
</dbReference>
<dbReference type="Pfam" id="PF00311">
    <property type="entry name" value="PEPcase"/>
    <property type="match status" value="1"/>
</dbReference>
<evidence type="ECO:0000313" key="2">
    <source>
        <dbReference type="EMBL" id="VAW09505.1"/>
    </source>
</evidence>
<name>A0A3B0SUB4_9ZZZZ</name>
<dbReference type="Gene3D" id="1.20.1440.90">
    <property type="entry name" value="Phosphoenolpyruvate/pyruvate domain"/>
    <property type="match status" value="1"/>
</dbReference>
<organism evidence="2">
    <name type="scientific">hydrothermal vent metagenome</name>
    <dbReference type="NCBI Taxonomy" id="652676"/>
    <lineage>
        <taxon>unclassified sequences</taxon>
        <taxon>metagenomes</taxon>
        <taxon>ecological metagenomes</taxon>
    </lineage>
</organism>
<keyword evidence="2" id="KW-0456">Lyase</keyword>
<evidence type="ECO:0000256" key="1">
    <source>
        <dbReference type="ARBA" id="ARBA00048995"/>
    </source>
</evidence>
<dbReference type="AlphaFoldDB" id="A0A3B0SUB4"/>
<comment type="catalytic activity">
    <reaction evidence="1">
        <text>oxaloacetate + phosphate = phosphoenolpyruvate + hydrogencarbonate</text>
        <dbReference type="Rhea" id="RHEA:28370"/>
        <dbReference type="ChEBI" id="CHEBI:16452"/>
        <dbReference type="ChEBI" id="CHEBI:17544"/>
        <dbReference type="ChEBI" id="CHEBI:43474"/>
        <dbReference type="ChEBI" id="CHEBI:58702"/>
        <dbReference type="EC" id="4.1.1.31"/>
    </reaction>
</comment>
<dbReference type="InterPro" id="IPR018129">
    <property type="entry name" value="PEP_COase_Lys_AS"/>
</dbReference>
<dbReference type="SUPFAM" id="SSF51621">
    <property type="entry name" value="Phosphoenolpyruvate/pyruvate domain"/>
    <property type="match status" value="1"/>
</dbReference>
<accession>A0A3B0SUB4</accession>
<dbReference type="GO" id="GO:0008964">
    <property type="term" value="F:phosphoenolpyruvate carboxylase activity"/>
    <property type="evidence" value="ECO:0007669"/>
    <property type="project" value="UniProtKB-EC"/>
</dbReference>
<dbReference type="GO" id="GO:0006099">
    <property type="term" value="P:tricarboxylic acid cycle"/>
    <property type="evidence" value="ECO:0007669"/>
    <property type="project" value="InterPro"/>
</dbReference>
<gene>
    <name evidence="2" type="ORF">MNBD_ACTINO02-1042</name>
</gene>
<feature type="non-terminal residue" evidence="2">
    <location>
        <position position="702"/>
    </location>
</feature>
<dbReference type="PRINTS" id="PR00150">
    <property type="entry name" value="PEPCARBXLASE"/>
</dbReference>
<dbReference type="PANTHER" id="PTHR30523">
    <property type="entry name" value="PHOSPHOENOLPYRUVATE CARBOXYLASE"/>
    <property type="match status" value="1"/>
</dbReference>
<dbReference type="EMBL" id="UOEK01000593">
    <property type="protein sequence ID" value="VAW09505.1"/>
    <property type="molecule type" value="Genomic_DNA"/>
</dbReference>
<dbReference type="EC" id="4.1.1.31" evidence="2"/>
<dbReference type="InterPro" id="IPR021135">
    <property type="entry name" value="PEP_COase"/>
</dbReference>
<keyword evidence="2" id="KW-0670">Pyruvate</keyword>